<comment type="caution">
    <text evidence="3">The sequence shown here is derived from an EMBL/GenBank/DDBJ whole genome shotgun (WGS) entry which is preliminary data.</text>
</comment>
<keyword evidence="2" id="KW-0732">Signal</keyword>
<feature type="signal peptide" evidence="2">
    <location>
        <begin position="1"/>
        <end position="18"/>
    </location>
</feature>
<reference evidence="3 4" key="1">
    <citation type="submission" date="2015-07" db="EMBL/GenBank/DDBJ databases">
        <title>Comparative genomics of the Sigatoka disease complex on banana suggests a link between parallel evolutionary changes in Pseudocercospora fijiensis and Pseudocercospora eumusae and increased virulence on the banana host.</title>
        <authorList>
            <person name="Chang T.-C."/>
            <person name="Salvucci A."/>
            <person name="Crous P.W."/>
            <person name="Stergiopoulos I."/>
        </authorList>
    </citation>
    <scope>NUCLEOTIDE SEQUENCE [LARGE SCALE GENOMIC DNA]</scope>
    <source>
        <strain evidence="3 4">CBS 114824</strain>
    </source>
</reference>
<keyword evidence="1" id="KW-0472">Membrane</keyword>
<keyword evidence="4" id="KW-1185">Reference proteome</keyword>
<evidence type="ECO:0000256" key="2">
    <source>
        <dbReference type="SAM" id="SignalP"/>
    </source>
</evidence>
<sequence>MAPIKILTTLLLATIAACQTSTTLVTATTTVTATESGACNNFVGACVVYGTEGEAPYTTTVYAEESETSKTTVTSITTISVAAAETTADAASACQGFVGACVVYGSGVAGANYQTTVYNGNSPQATLENSGGYIGPGGSSDGYIGEASGLNMRVVIPLIGLAVVNVGFFVWM</sequence>
<keyword evidence="1" id="KW-0812">Transmembrane</keyword>
<proteinExistence type="predicted"/>
<keyword evidence="1" id="KW-1133">Transmembrane helix</keyword>
<dbReference type="EMBL" id="LFZN01000010">
    <property type="protein sequence ID" value="KXT05758.1"/>
    <property type="molecule type" value="Genomic_DNA"/>
</dbReference>
<name>A0A139HTI0_9PEZI</name>
<dbReference type="AlphaFoldDB" id="A0A139HTI0"/>
<accession>A0A139HTI0</accession>
<evidence type="ECO:0000313" key="4">
    <source>
        <dbReference type="Proteomes" id="UP000070133"/>
    </source>
</evidence>
<evidence type="ECO:0000256" key="1">
    <source>
        <dbReference type="SAM" id="Phobius"/>
    </source>
</evidence>
<feature type="chain" id="PRO_5007806780" evidence="2">
    <location>
        <begin position="19"/>
        <end position="172"/>
    </location>
</feature>
<organism evidence="3 4">
    <name type="scientific">Pseudocercospora eumusae</name>
    <dbReference type="NCBI Taxonomy" id="321146"/>
    <lineage>
        <taxon>Eukaryota</taxon>
        <taxon>Fungi</taxon>
        <taxon>Dikarya</taxon>
        <taxon>Ascomycota</taxon>
        <taxon>Pezizomycotina</taxon>
        <taxon>Dothideomycetes</taxon>
        <taxon>Dothideomycetidae</taxon>
        <taxon>Mycosphaerellales</taxon>
        <taxon>Mycosphaerellaceae</taxon>
        <taxon>Pseudocercospora</taxon>
    </lineage>
</organism>
<evidence type="ECO:0000313" key="3">
    <source>
        <dbReference type="EMBL" id="KXT05758.1"/>
    </source>
</evidence>
<feature type="transmembrane region" description="Helical" evidence="1">
    <location>
        <begin position="154"/>
        <end position="171"/>
    </location>
</feature>
<dbReference type="PROSITE" id="PS51257">
    <property type="entry name" value="PROKAR_LIPOPROTEIN"/>
    <property type="match status" value="1"/>
</dbReference>
<protein>
    <submittedName>
        <fullName evidence="3">Uncharacterized protein</fullName>
    </submittedName>
</protein>
<gene>
    <name evidence="3" type="ORF">AC578_1061</name>
</gene>
<dbReference type="Proteomes" id="UP000070133">
    <property type="component" value="Unassembled WGS sequence"/>
</dbReference>
<dbReference type="OrthoDB" id="3639251at2759"/>